<dbReference type="Gene3D" id="3.40.50.300">
    <property type="entry name" value="P-loop containing nucleotide triphosphate hydrolases"/>
    <property type="match status" value="1"/>
</dbReference>
<protein>
    <submittedName>
        <fullName evidence="1">Sulfotransferase</fullName>
    </submittedName>
</protein>
<keyword evidence="2" id="KW-1185">Reference proteome</keyword>
<reference evidence="1 2" key="1">
    <citation type="submission" date="2021-01" db="EMBL/GenBank/DDBJ databases">
        <title>Draft genome sequence of Micromonospora sp. strain STR1s_6.</title>
        <authorList>
            <person name="Karlyshev A."/>
            <person name="Jawad R."/>
        </authorList>
    </citation>
    <scope>NUCLEOTIDE SEQUENCE [LARGE SCALE GENOMIC DNA]</scope>
    <source>
        <strain evidence="1 2">STR1S-6</strain>
    </source>
</reference>
<dbReference type="RefSeq" id="WP_203146925.1">
    <property type="nucleotide sequence ID" value="NZ_JAEVHL010000007.1"/>
</dbReference>
<dbReference type="SUPFAM" id="SSF52540">
    <property type="entry name" value="P-loop containing nucleoside triphosphate hydrolases"/>
    <property type="match status" value="1"/>
</dbReference>
<dbReference type="EMBL" id="JAEVHL010000007">
    <property type="protein sequence ID" value="MBM0274501.1"/>
    <property type="molecule type" value="Genomic_DNA"/>
</dbReference>
<gene>
    <name evidence="1" type="ORF">JM949_02965</name>
</gene>
<proteinExistence type="predicted"/>
<comment type="caution">
    <text evidence="1">The sequence shown here is derived from an EMBL/GenBank/DDBJ whole genome shotgun (WGS) entry which is preliminary data.</text>
</comment>
<evidence type="ECO:0000313" key="2">
    <source>
        <dbReference type="Proteomes" id="UP000622245"/>
    </source>
</evidence>
<sequence length="162" mass="18343">MSDVNVIVSALAALHVSVRGRRSANWRRGRCSDSRGRQGLHVVTVTDRLVTSPVFVLSSIRSGSTLLRCILNTHSQLHAPHELQLVDLAVGIESRFARLAMEVAVLGTRELEHLLWDRVLHRELLRSGKPIVIDKTPTNLLRWRCHVRRLRLAARGTSRRTR</sequence>
<name>A0ABS1YB82_9ACTN</name>
<dbReference type="InterPro" id="IPR027417">
    <property type="entry name" value="P-loop_NTPase"/>
</dbReference>
<dbReference type="Proteomes" id="UP000622245">
    <property type="component" value="Unassembled WGS sequence"/>
</dbReference>
<organism evidence="1 2">
    <name type="scientific">Micromonospora tarensis</name>
    <dbReference type="NCBI Taxonomy" id="2806100"/>
    <lineage>
        <taxon>Bacteria</taxon>
        <taxon>Bacillati</taxon>
        <taxon>Actinomycetota</taxon>
        <taxon>Actinomycetes</taxon>
        <taxon>Micromonosporales</taxon>
        <taxon>Micromonosporaceae</taxon>
        <taxon>Micromonospora</taxon>
    </lineage>
</organism>
<accession>A0ABS1YB82</accession>
<evidence type="ECO:0000313" key="1">
    <source>
        <dbReference type="EMBL" id="MBM0274501.1"/>
    </source>
</evidence>
<dbReference type="Pfam" id="PF13469">
    <property type="entry name" value="Sulfotransfer_3"/>
    <property type="match status" value="1"/>
</dbReference>